<protein>
    <recommendedName>
        <fullName evidence="5">Glycosyltransferase</fullName>
    </recommendedName>
</protein>
<gene>
    <name evidence="1" type="ORF">ERS852380_02935</name>
    <name evidence="2" type="ORF">GKD70_17735</name>
</gene>
<proteinExistence type="predicted"/>
<dbReference type="EMBL" id="CYYK01000010">
    <property type="protein sequence ID" value="CUO71560.1"/>
    <property type="molecule type" value="Genomic_DNA"/>
</dbReference>
<evidence type="ECO:0000313" key="4">
    <source>
        <dbReference type="Proteomes" id="UP000441609"/>
    </source>
</evidence>
<dbReference type="AlphaFoldDB" id="A0A174HEK2"/>
<reference evidence="2 4" key="2">
    <citation type="journal article" date="2019" name="Nat. Med.">
        <title>A library of human gut bacterial isolates paired with longitudinal multiomics data enables mechanistic microbiome research.</title>
        <authorList>
            <person name="Poyet M."/>
            <person name="Groussin M."/>
            <person name="Gibbons S.M."/>
            <person name="Avila-Pacheco J."/>
            <person name="Jiang X."/>
            <person name="Kearney S.M."/>
            <person name="Perrotta A.R."/>
            <person name="Berdy B."/>
            <person name="Zhao S."/>
            <person name="Lieberman T.D."/>
            <person name="Swanson P.K."/>
            <person name="Smith M."/>
            <person name="Roesemann S."/>
            <person name="Alexander J.E."/>
            <person name="Rich S.A."/>
            <person name="Livny J."/>
            <person name="Vlamakis H."/>
            <person name="Clish C."/>
            <person name="Bullock K."/>
            <person name="Deik A."/>
            <person name="Scott J."/>
            <person name="Pierce K.A."/>
            <person name="Xavier R.J."/>
            <person name="Alm E.J."/>
        </authorList>
    </citation>
    <scope>NUCLEOTIDE SEQUENCE [LARGE SCALE GENOMIC DNA]</scope>
    <source>
        <strain evidence="2 4">BIOML-A20</strain>
    </source>
</reference>
<dbReference type="Gene3D" id="3.40.50.2000">
    <property type="entry name" value="Glycogen Phosphorylase B"/>
    <property type="match status" value="1"/>
</dbReference>
<evidence type="ECO:0008006" key="5">
    <source>
        <dbReference type="Google" id="ProtNLM"/>
    </source>
</evidence>
<sequence length="366" mass="42880">MIVFLRSLDCNPDPRVQKYCDYLYANNINYRIVCWDRSCKLKNDHIHSYYQRKSKYGTGLKNAFGILGFNWYIFCYLLRNKKSYKVIHACDFDTILPAIILKLFFGKKVIYDIFDWFVDSRHFNNRLIKTIILTFERFFLKHSDITIICEEERTEQLNYIPHNLWVLPNIPTLFTSLNQNLPNKQNMSDKVILSYVGTMPADRGIDKLLECVKNNSSLELNIAGFGIMDKLVKEYSDCVSNIHYFGTVSYEKGLEIMANSDIIVALYEKTVLNNVYAAPNKYYEGLFLGKPILTTEGTLVGNKTEKGRTGFVIGESLRDLESFFICFDLQERIDLCSKNAREMWIDKYSEYVDRFMFSKYIPFIIN</sequence>
<name>A0A174HEK2_PARDI</name>
<dbReference type="Proteomes" id="UP000441609">
    <property type="component" value="Unassembled WGS sequence"/>
</dbReference>
<dbReference type="Proteomes" id="UP000095455">
    <property type="component" value="Unassembled WGS sequence"/>
</dbReference>
<comment type="caution">
    <text evidence="2">The sequence shown here is derived from an EMBL/GenBank/DDBJ whole genome shotgun (WGS) entry which is preliminary data.</text>
</comment>
<dbReference type="EMBL" id="WKMO01000018">
    <property type="protein sequence ID" value="MSB75104.1"/>
    <property type="molecule type" value="Genomic_DNA"/>
</dbReference>
<evidence type="ECO:0000313" key="1">
    <source>
        <dbReference type="EMBL" id="CUO71560.1"/>
    </source>
</evidence>
<dbReference type="OrthoDB" id="9813214at2"/>
<evidence type="ECO:0000313" key="2">
    <source>
        <dbReference type="EMBL" id="MSB75104.1"/>
    </source>
</evidence>
<dbReference type="SUPFAM" id="SSF53756">
    <property type="entry name" value="UDP-Glycosyltransferase/glycogen phosphorylase"/>
    <property type="match status" value="1"/>
</dbReference>
<reference evidence="1 3" key="1">
    <citation type="submission" date="2015-09" db="EMBL/GenBank/DDBJ databases">
        <authorList>
            <consortium name="Pathogen Informatics"/>
        </authorList>
    </citation>
    <scope>NUCLEOTIDE SEQUENCE [LARGE SCALE GENOMIC DNA]</scope>
    <source>
        <strain evidence="1 3">2789STDY5608822</strain>
    </source>
</reference>
<organism evidence="2 4">
    <name type="scientific">Parabacteroides distasonis</name>
    <dbReference type="NCBI Taxonomy" id="823"/>
    <lineage>
        <taxon>Bacteria</taxon>
        <taxon>Pseudomonadati</taxon>
        <taxon>Bacteroidota</taxon>
        <taxon>Bacteroidia</taxon>
        <taxon>Bacteroidales</taxon>
        <taxon>Tannerellaceae</taxon>
        <taxon>Parabacteroides</taxon>
    </lineage>
</organism>
<evidence type="ECO:0000313" key="3">
    <source>
        <dbReference type="Proteomes" id="UP000095455"/>
    </source>
</evidence>
<accession>A0A174HEK2</accession>